<evidence type="ECO:0000256" key="1">
    <source>
        <dbReference type="SAM" id="Coils"/>
    </source>
</evidence>
<proteinExistence type="predicted"/>
<evidence type="ECO:0000256" key="2">
    <source>
        <dbReference type="SAM" id="MobiDB-lite"/>
    </source>
</evidence>
<sequence length="482" mass="54919">MAEKGDDGNTNPPILNLDFNRDNSNDYLLPRDDQLKDSPQPKGIGLQGAINQKMKQLNRRVEALEELYVELKQMELNLDSVKQEVLDTHEKIIEQEWSELNQLQERVIEYIPENHPFLTEDKCALAEKIKRESIKLIGRLKSQIPKSQDSSNSTTGTSTSTLSRIILKPFDGKREKWREWSALFWEMVGSKPIPEVEKLTRLKGLLQGPVENLLTSFEPLPENFEKAWAKLKRKFEDPRLVAQALFNQMLDLPTITRPTEENITTNASTIVETLDQLQQIPGLNKEDIIEQLCIHLLRKSLDSDTRKQWEVKLGDSKDFPSLTEFVTFIEAWGRGINAGANLYANQTSKPTRTSSTTSRKRSSFTTATQQKTSSNPERPLPKTFCAFCQDKHFIAGCDKFKALTPLQRNNHVVNKELCFRCLGPDRKIRCISTKTCHKCHQDHHTLIHGGSPYSMSPTPVAEQSAVEPPKRREEPEASTSSE</sequence>
<evidence type="ECO:0000313" key="4">
    <source>
        <dbReference type="RefSeq" id="XP_011313354.1"/>
    </source>
</evidence>
<feature type="region of interest" description="Disordered" evidence="2">
    <location>
        <begin position="346"/>
        <end position="377"/>
    </location>
</feature>
<dbReference type="InterPro" id="IPR005312">
    <property type="entry name" value="DUF1759"/>
</dbReference>
<dbReference type="KEGG" id="fas:105272827"/>
<dbReference type="Pfam" id="PF03564">
    <property type="entry name" value="DUF1759"/>
    <property type="match status" value="1"/>
</dbReference>
<accession>A0A9R1TM71</accession>
<gene>
    <name evidence="4" type="primary">LOC105272827</name>
</gene>
<dbReference type="Proteomes" id="UP000694866">
    <property type="component" value="Unplaced"/>
</dbReference>
<feature type="region of interest" description="Disordered" evidence="2">
    <location>
        <begin position="1"/>
        <end position="23"/>
    </location>
</feature>
<evidence type="ECO:0000313" key="3">
    <source>
        <dbReference type="Proteomes" id="UP000694866"/>
    </source>
</evidence>
<organism evidence="3 4">
    <name type="scientific">Fopius arisanus</name>
    <dbReference type="NCBI Taxonomy" id="64838"/>
    <lineage>
        <taxon>Eukaryota</taxon>
        <taxon>Metazoa</taxon>
        <taxon>Ecdysozoa</taxon>
        <taxon>Arthropoda</taxon>
        <taxon>Hexapoda</taxon>
        <taxon>Insecta</taxon>
        <taxon>Pterygota</taxon>
        <taxon>Neoptera</taxon>
        <taxon>Endopterygota</taxon>
        <taxon>Hymenoptera</taxon>
        <taxon>Apocrita</taxon>
        <taxon>Ichneumonoidea</taxon>
        <taxon>Braconidae</taxon>
        <taxon>Opiinae</taxon>
        <taxon>Fopius</taxon>
    </lineage>
</organism>
<keyword evidence="3" id="KW-1185">Reference proteome</keyword>
<dbReference type="PANTHER" id="PTHR47331:SF5">
    <property type="entry name" value="RIBONUCLEASE H"/>
    <property type="match status" value="1"/>
</dbReference>
<dbReference type="OrthoDB" id="7994850at2759"/>
<dbReference type="AlphaFoldDB" id="A0A9R1TM71"/>
<feature type="coiled-coil region" evidence="1">
    <location>
        <begin position="47"/>
        <end position="91"/>
    </location>
</feature>
<dbReference type="RefSeq" id="XP_011313354.1">
    <property type="nucleotide sequence ID" value="XM_011315052.1"/>
</dbReference>
<dbReference type="GeneID" id="105272827"/>
<protein>
    <submittedName>
        <fullName evidence="4">Uncharacterized protein</fullName>
    </submittedName>
</protein>
<feature type="compositionally biased region" description="Low complexity" evidence="2">
    <location>
        <begin position="347"/>
        <end position="368"/>
    </location>
</feature>
<reference evidence="4" key="1">
    <citation type="submission" date="2025-08" db="UniProtKB">
        <authorList>
            <consortium name="RefSeq"/>
        </authorList>
    </citation>
    <scope>IDENTIFICATION</scope>
    <source>
        <strain evidence="4">USDA-PBARC FA_bdor</strain>
        <tissue evidence="4">Whole organism</tissue>
    </source>
</reference>
<keyword evidence="1" id="KW-0175">Coiled coil</keyword>
<name>A0A9R1TM71_9HYME</name>
<feature type="region of interest" description="Disordered" evidence="2">
    <location>
        <begin position="449"/>
        <end position="482"/>
    </location>
</feature>
<dbReference type="PANTHER" id="PTHR47331">
    <property type="entry name" value="PHD-TYPE DOMAIN-CONTAINING PROTEIN"/>
    <property type="match status" value="1"/>
</dbReference>